<evidence type="ECO:0000256" key="2">
    <source>
        <dbReference type="ARBA" id="ARBA00009347"/>
    </source>
</evidence>
<dbReference type="InterPro" id="IPR037069">
    <property type="entry name" value="AcylCoA_DH/ox_N_sf"/>
</dbReference>
<dbReference type="SUPFAM" id="SSF56645">
    <property type="entry name" value="Acyl-CoA dehydrogenase NM domain-like"/>
    <property type="match status" value="1"/>
</dbReference>
<dbReference type="SUPFAM" id="SSF47203">
    <property type="entry name" value="Acyl-CoA dehydrogenase C-terminal domain-like"/>
    <property type="match status" value="1"/>
</dbReference>
<comment type="caution">
    <text evidence="9">The sequence shown here is derived from an EMBL/GenBank/DDBJ whole genome shotgun (WGS) entry which is preliminary data.</text>
</comment>
<dbReference type="EMBL" id="JARYGZ010000002">
    <property type="protein sequence ID" value="MDH7640138.1"/>
    <property type="molecule type" value="Genomic_DNA"/>
</dbReference>
<dbReference type="Proteomes" id="UP001160625">
    <property type="component" value="Unassembled WGS sequence"/>
</dbReference>
<feature type="domain" description="Acyl-CoA oxidase/dehydrogenase middle" evidence="7">
    <location>
        <begin position="126"/>
        <end position="223"/>
    </location>
</feature>
<protein>
    <submittedName>
        <fullName evidence="9">Acyl-CoA dehydrogenase family protein</fullName>
    </submittedName>
</protein>
<evidence type="ECO:0000256" key="4">
    <source>
        <dbReference type="ARBA" id="ARBA00022827"/>
    </source>
</evidence>
<dbReference type="PROSITE" id="PS00072">
    <property type="entry name" value="ACYL_COA_DH_1"/>
    <property type="match status" value="1"/>
</dbReference>
<dbReference type="InterPro" id="IPR046373">
    <property type="entry name" value="Acyl-CoA_Oxase/DH_mid-dom_sf"/>
</dbReference>
<dbReference type="Gene3D" id="1.10.540.10">
    <property type="entry name" value="Acyl-CoA dehydrogenase/oxidase, N-terminal domain"/>
    <property type="match status" value="1"/>
</dbReference>
<evidence type="ECO:0000256" key="5">
    <source>
        <dbReference type="RuleBase" id="RU362125"/>
    </source>
</evidence>
<keyword evidence="3 5" id="KW-0285">Flavoprotein</keyword>
<dbReference type="InterPro" id="IPR013786">
    <property type="entry name" value="AcylCoA_DH/ox_N"/>
</dbReference>
<evidence type="ECO:0000259" key="7">
    <source>
        <dbReference type="Pfam" id="PF02770"/>
    </source>
</evidence>
<keyword evidence="10" id="KW-1185">Reference proteome</keyword>
<evidence type="ECO:0000256" key="1">
    <source>
        <dbReference type="ARBA" id="ARBA00001974"/>
    </source>
</evidence>
<evidence type="ECO:0000313" key="10">
    <source>
        <dbReference type="Proteomes" id="UP001160625"/>
    </source>
</evidence>
<dbReference type="Gene3D" id="2.40.110.10">
    <property type="entry name" value="Butyryl-CoA Dehydrogenase, subunit A, domain 2"/>
    <property type="match status" value="1"/>
</dbReference>
<gene>
    <name evidence="9" type="ORF">QGN17_15480</name>
</gene>
<evidence type="ECO:0000259" key="8">
    <source>
        <dbReference type="Pfam" id="PF02771"/>
    </source>
</evidence>
<evidence type="ECO:0000259" key="6">
    <source>
        <dbReference type="Pfam" id="PF00441"/>
    </source>
</evidence>
<comment type="similarity">
    <text evidence="2 5">Belongs to the acyl-CoA dehydrogenase family.</text>
</comment>
<dbReference type="InterPro" id="IPR036250">
    <property type="entry name" value="AcylCo_DH-like_C"/>
</dbReference>
<dbReference type="InterPro" id="IPR006091">
    <property type="entry name" value="Acyl-CoA_Oxase/DH_mid-dom"/>
</dbReference>
<proteinExistence type="inferred from homology"/>
<feature type="domain" description="Acyl-CoA dehydrogenase/oxidase C-terminal" evidence="6">
    <location>
        <begin position="236"/>
        <end position="385"/>
    </location>
</feature>
<dbReference type="Pfam" id="PF00441">
    <property type="entry name" value="Acyl-CoA_dh_1"/>
    <property type="match status" value="1"/>
</dbReference>
<accession>A0ABT6N4L1</accession>
<dbReference type="PIRSF" id="PIRSF016578">
    <property type="entry name" value="HsaA"/>
    <property type="match status" value="1"/>
</dbReference>
<dbReference type="PANTHER" id="PTHR43884:SF40">
    <property type="entry name" value="ACYL-COA DEHYDROGENASE"/>
    <property type="match status" value="1"/>
</dbReference>
<keyword evidence="4 5" id="KW-0274">FAD</keyword>
<dbReference type="InterPro" id="IPR006089">
    <property type="entry name" value="Acyl-CoA_DH_CS"/>
</dbReference>
<comment type="cofactor">
    <cofactor evidence="1 5">
        <name>FAD</name>
        <dbReference type="ChEBI" id="CHEBI:57692"/>
    </cofactor>
</comment>
<dbReference type="PROSITE" id="PS00073">
    <property type="entry name" value="ACYL_COA_DH_2"/>
    <property type="match status" value="1"/>
</dbReference>
<keyword evidence="5" id="KW-0560">Oxidoreductase</keyword>
<dbReference type="InterPro" id="IPR009075">
    <property type="entry name" value="AcylCo_DH/oxidase_C"/>
</dbReference>
<dbReference type="Gene3D" id="1.20.140.10">
    <property type="entry name" value="Butyryl-CoA Dehydrogenase, subunit A, domain 3"/>
    <property type="match status" value="1"/>
</dbReference>
<sequence>MPEAAARSMDAETFAAFRAQIRRFARERLVSLEPRVFEAGEVTPDIRAEMNGMGLFGLTIPAEYGGLGLSIGEYIETMMEVAWAAPAFRSVLSINTGMLATALKVGGTEAQRAEWFPKLATGAIGAFGLTEPDSGSDSAGLRTRAVRDGDDYVLNGTKRYITNGPISDLVLVMARTSAENLPKNAHVSAFLVPADTPGLTRAKEDRKMGQTGALTGDIVLEDVRVPTSALLGGEEGRGFRTAMMALDAGRLSVGGSAIGYARRILDSALRYATERKAFGETIANFQLIQAMLADSKVELYAAESMMADALRRAEEGLPVSTEASCVKLFATEACGRIADRAVQIHGGAGYMAEYDVERFYRDVRVYRIYEGTTQIQQLVIAKAMLRDFAAAA</sequence>
<reference evidence="9" key="1">
    <citation type="submission" date="2023-04" db="EMBL/GenBank/DDBJ databases">
        <title>Sphingomonas sp. MAHUQ-71 isolated from rice field.</title>
        <authorList>
            <person name="Huq M.A."/>
        </authorList>
    </citation>
    <scope>NUCLEOTIDE SEQUENCE</scope>
    <source>
        <strain evidence="9">MAHUQ-71</strain>
    </source>
</reference>
<dbReference type="Pfam" id="PF02771">
    <property type="entry name" value="Acyl-CoA_dh_N"/>
    <property type="match status" value="1"/>
</dbReference>
<dbReference type="InterPro" id="IPR009100">
    <property type="entry name" value="AcylCoA_DH/oxidase_NM_dom_sf"/>
</dbReference>
<feature type="domain" description="Acyl-CoA dehydrogenase/oxidase N-terminal" evidence="8">
    <location>
        <begin position="15"/>
        <end position="122"/>
    </location>
</feature>
<dbReference type="Pfam" id="PF02770">
    <property type="entry name" value="Acyl-CoA_dh_M"/>
    <property type="match status" value="1"/>
</dbReference>
<dbReference type="RefSeq" id="WP_281045497.1">
    <property type="nucleotide sequence ID" value="NZ_JARYGZ010000002.1"/>
</dbReference>
<name>A0ABT6N4L1_9SPHN</name>
<organism evidence="9 10">
    <name type="scientific">Sphingomonas oryzagri</name>
    <dbReference type="NCBI Taxonomy" id="3042314"/>
    <lineage>
        <taxon>Bacteria</taxon>
        <taxon>Pseudomonadati</taxon>
        <taxon>Pseudomonadota</taxon>
        <taxon>Alphaproteobacteria</taxon>
        <taxon>Sphingomonadales</taxon>
        <taxon>Sphingomonadaceae</taxon>
        <taxon>Sphingomonas</taxon>
    </lineage>
</organism>
<evidence type="ECO:0000313" key="9">
    <source>
        <dbReference type="EMBL" id="MDH7640138.1"/>
    </source>
</evidence>
<dbReference type="PANTHER" id="PTHR43884">
    <property type="entry name" value="ACYL-COA DEHYDROGENASE"/>
    <property type="match status" value="1"/>
</dbReference>
<evidence type="ECO:0000256" key="3">
    <source>
        <dbReference type="ARBA" id="ARBA00022630"/>
    </source>
</evidence>